<evidence type="ECO:0000256" key="1">
    <source>
        <dbReference type="ARBA" id="ARBA00004651"/>
    </source>
</evidence>
<dbReference type="EMBL" id="JAKIKT010000003">
    <property type="protein sequence ID" value="MCL2914334.1"/>
    <property type="molecule type" value="Genomic_DNA"/>
</dbReference>
<feature type="transmembrane region" description="Helical" evidence="6">
    <location>
        <begin position="399"/>
        <end position="420"/>
    </location>
</feature>
<dbReference type="Pfam" id="PF13567">
    <property type="entry name" value="DUF4131"/>
    <property type="match status" value="1"/>
</dbReference>
<comment type="subcellular location">
    <subcellularLocation>
        <location evidence="1">Cell membrane</location>
        <topology evidence="1">Multi-pass membrane protein</topology>
    </subcellularLocation>
</comment>
<dbReference type="Pfam" id="PF00753">
    <property type="entry name" value="Lactamase_B"/>
    <property type="match status" value="1"/>
</dbReference>
<dbReference type="InterPro" id="IPR036866">
    <property type="entry name" value="RibonucZ/Hydroxyglut_hydro"/>
</dbReference>
<feature type="transmembrane region" description="Helical" evidence="6">
    <location>
        <begin position="461"/>
        <end position="477"/>
    </location>
</feature>
<dbReference type="InterPro" id="IPR004477">
    <property type="entry name" value="ComEC_N"/>
</dbReference>
<dbReference type="Proteomes" id="UP001202831">
    <property type="component" value="Unassembled WGS sequence"/>
</dbReference>
<organism evidence="8 9">
    <name type="scientific">Shewanella corallii</name>
    <dbReference type="NCBI Taxonomy" id="560080"/>
    <lineage>
        <taxon>Bacteria</taxon>
        <taxon>Pseudomonadati</taxon>
        <taxon>Pseudomonadota</taxon>
        <taxon>Gammaproteobacteria</taxon>
        <taxon>Alteromonadales</taxon>
        <taxon>Shewanellaceae</taxon>
        <taxon>Shewanella</taxon>
    </lineage>
</organism>
<reference evidence="8 9" key="1">
    <citation type="submission" date="2022-01" db="EMBL/GenBank/DDBJ databases">
        <title>Whole genome-based taxonomy of the Shewanellaceae.</title>
        <authorList>
            <person name="Martin-Rodriguez A.J."/>
        </authorList>
    </citation>
    <scope>NUCLEOTIDE SEQUENCE [LARGE SCALE GENOMIC DNA]</scope>
    <source>
        <strain evidence="8 9">DSM 21332</strain>
    </source>
</reference>
<evidence type="ECO:0000259" key="7">
    <source>
        <dbReference type="SMART" id="SM00849"/>
    </source>
</evidence>
<dbReference type="NCBIfam" id="TIGR00360">
    <property type="entry name" value="ComEC_N-term"/>
    <property type="match status" value="1"/>
</dbReference>
<feature type="transmembrane region" description="Helical" evidence="6">
    <location>
        <begin position="365"/>
        <end position="387"/>
    </location>
</feature>
<dbReference type="RefSeq" id="WP_249249034.1">
    <property type="nucleotide sequence ID" value="NZ_JAKIKT010000003.1"/>
</dbReference>
<evidence type="ECO:0000256" key="2">
    <source>
        <dbReference type="ARBA" id="ARBA00022475"/>
    </source>
</evidence>
<evidence type="ECO:0000256" key="4">
    <source>
        <dbReference type="ARBA" id="ARBA00022989"/>
    </source>
</evidence>
<evidence type="ECO:0000256" key="6">
    <source>
        <dbReference type="SAM" id="Phobius"/>
    </source>
</evidence>
<feature type="transmembrane region" description="Helical" evidence="6">
    <location>
        <begin position="484"/>
        <end position="503"/>
    </location>
</feature>
<keyword evidence="5 6" id="KW-0472">Membrane</keyword>
<dbReference type="InterPro" id="IPR052159">
    <property type="entry name" value="Competence_DNA_uptake"/>
</dbReference>
<sequence>MNYFLFGFCLTLISTVLWPDLPGLVWLPGLFCLALLTCKRQPLISGSLFAVIYFSGYITLLFDLPIQTLADQYQYQQSGRVQVRGEIISLVSGEGDWIGANIRLIGPESYWPLRPGMRLSWPKPPNVKPGQVWLLEVKPKAITSVMNQGGFNQQKYFISRHIIAKGRVTEATLISDAPESVLVHLKSDISSMASGDILLALLLGDRSLVSDERWQELRQTGTSHLIAISGLHLSVVSGWIYLLASLTLNRLLPSESRRNQVVAISLAACGAGVYAGLAGFALPTTRALVMLLMVLLLMVSTRYASAWERLLYAMALVLLVDPVSPLGAGFWLSFSALAIILLALGAKGESPLERKSGIKQLVLGVIRLQLLLSLGLGIVQALIFGSLSPYSMVVNLLMVPWFSLLVIPAALLGGIVAYLLALIGVDAVWPLFPAQWGLTPFTWLLEQSNSWPAVLLNVPGQWQWALSVIVCAAVIWWRAPGWRMLAFIPALPVVVAAAQWLLIQLTPQMQSSSSWQVHLLDVGQGLSVLVSRNDRFILYDTGAAYGDFTYAARTILPFIDDRGLNHLDYLVVSHGDNDHAGGADRILQRFPDANVISDSWPNAVINCRPQQLSWQYLEIEILGPSAPSDDNDGSCVLRISDDQFSVLLPGDIEAKAEASLLGSGVALSSSILVAPHHGSRTSSSREFIESVSPDIALFAAGYRNQYGFPKPDVVARYQQAGVRTLTSGELGQISFVIEPAEKNWRVFSYRADMAPFWYNRRFEFGVAKKGG</sequence>
<keyword evidence="3 6" id="KW-0812">Transmembrane</keyword>
<evidence type="ECO:0000313" key="9">
    <source>
        <dbReference type="Proteomes" id="UP001202831"/>
    </source>
</evidence>
<proteinExistence type="predicted"/>
<feature type="transmembrane region" description="Helical" evidence="6">
    <location>
        <begin position="287"/>
        <end position="305"/>
    </location>
</feature>
<name>A0ABT0N792_9GAMM</name>
<feature type="transmembrane region" description="Helical" evidence="6">
    <location>
        <begin position="225"/>
        <end position="248"/>
    </location>
</feature>
<protein>
    <submittedName>
        <fullName evidence="8">DNA internalization-related competence protein ComEC/Rec2</fullName>
    </submittedName>
</protein>
<dbReference type="Pfam" id="PF03772">
    <property type="entry name" value="Competence"/>
    <property type="match status" value="1"/>
</dbReference>
<dbReference type="SMART" id="SM00849">
    <property type="entry name" value="Lactamase_B"/>
    <property type="match status" value="1"/>
</dbReference>
<keyword evidence="2" id="KW-1003">Cell membrane</keyword>
<comment type="caution">
    <text evidence="8">The sequence shown here is derived from an EMBL/GenBank/DDBJ whole genome shotgun (WGS) entry which is preliminary data.</text>
</comment>
<dbReference type="InterPro" id="IPR004797">
    <property type="entry name" value="Competence_ComEC/Rec2"/>
</dbReference>
<keyword evidence="9" id="KW-1185">Reference proteome</keyword>
<evidence type="ECO:0000256" key="3">
    <source>
        <dbReference type="ARBA" id="ARBA00022692"/>
    </source>
</evidence>
<feature type="domain" description="Metallo-beta-lactamase" evidence="7">
    <location>
        <begin position="524"/>
        <end position="702"/>
    </location>
</feature>
<evidence type="ECO:0000313" key="8">
    <source>
        <dbReference type="EMBL" id="MCL2914334.1"/>
    </source>
</evidence>
<feature type="transmembrane region" description="Helical" evidence="6">
    <location>
        <begin position="427"/>
        <end position="445"/>
    </location>
</feature>
<dbReference type="NCBIfam" id="TIGR00361">
    <property type="entry name" value="ComEC_Rec2"/>
    <property type="match status" value="1"/>
</dbReference>
<dbReference type="PANTHER" id="PTHR30619:SF1">
    <property type="entry name" value="RECOMBINATION PROTEIN 2"/>
    <property type="match status" value="1"/>
</dbReference>
<feature type="transmembrane region" description="Helical" evidence="6">
    <location>
        <begin position="43"/>
        <end position="62"/>
    </location>
</feature>
<dbReference type="Gene3D" id="3.60.15.10">
    <property type="entry name" value="Ribonuclease Z/Hydroxyacylglutathione hydrolase-like"/>
    <property type="match status" value="1"/>
</dbReference>
<dbReference type="SUPFAM" id="SSF56281">
    <property type="entry name" value="Metallo-hydrolase/oxidoreductase"/>
    <property type="match status" value="1"/>
</dbReference>
<feature type="transmembrane region" description="Helical" evidence="6">
    <location>
        <begin position="325"/>
        <end position="344"/>
    </location>
</feature>
<dbReference type="PANTHER" id="PTHR30619">
    <property type="entry name" value="DNA INTERNALIZATION/COMPETENCE PROTEIN COMEC/REC2"/>
    <property type="match status" value="1"/>
</dbReference>
<dbReference type="InterPro" id="IPR035681">
    <property type="entry name" value="ComA-like_MBL"/>
</dbReference>
<accession>A0ABT0N792</accession>
<dbReference type="InterPro" id="IPR025405">
    <property type="entry name" value="DUF4131"/>
</dbReference>
<dbReference type="InterPro" id="IPR001279">
    <property type="entry name" value="Metallo-B-lactamas"/>
</dbReference>
<feature type="transmembrane region" description="Helical" evidence="6">
    <location>
        <begin position="260"/>
        <end position="280"/>
    </location>
</feature>
<evidence type="ECO:0000256" key="5">
    <source>
        <dbReference type="ARBA" id="ARBA00023136"/>
    </source>
</evidence>
<keyword evidence="4 6" id="KW-1133">Transmembrane helix</keyword>
<gene>
    <name evidence="8" type="ORF">L2725_11200</name>
</gene>
<dbReference type="CDD" id="cd07731">
    <property type="entry name" value="ComA-like_MBL-fold"/>
    <property type="match status" value="1"/>
</dbReference>